<keyword evidence="5" id="KW-1185">Reference proteome</keyword>
<dbReference type="AlphaFoldDB" id="A0A1X2IAR3"/>
<gene>
    <name evidence="4" type="ORF">BCR42DRAFT_420154</name>
</gene>
<keyword evidence="1" id="KW-0175">Coiled coil</keyword>
<evidence type="ECO:0000313" key="5">
    <source>
        <dbReference type="Proteomes" id="UP000193560"/>
    </source>
</evidence>
<sequence>MDLDEETNNKDDCDELINNVVANIFSFDDVRRQRMLEVFYFQEATFVSPLLSVRGNYNIKNVFLLWKTLNRTEPIINNVCFDGEICVVYMTQILRPRIFPWVSLKVPVISTLYFEETDFDSGLWKIHHHEETWTIEGLLESIPLLSRWYDYVVRTMAGKLLVYSGQMLHSANETAQLLNDRNQEIEDATRRLAQENAVCLKSSPSSSTTTNNTSTNATDDSAHAITPPFIDKSSVNTPS</sequence>
<feature type="domain" description="SigF-like NTF2-like" evidence="3">
    <location>
        <begin position="17"/>
        <end position="169"/>
    </location>
</feature>
<dbReference type="InterPro" id="IPR057514">
    <property type="entry name" value="NTF2_SigF"/>
</dbReference>
<evidence type="ECO:0000256" key="1">
    <source>
        <dbReference type="SAM" id="Coils"/>
    </source>
</evidence>
<comment type="caution">
    <text evidence="4">The sequence shown here is derived from an EMBL/GenBank/DDBJ whole genome shotgun (WGS) entry which is preliminary data.</text>
</comment>
<reference evidence="4 5" key="1">
    <citation type="submission" date="2016-07" db="EMBL/GenBank/DDBJ databases">
        <title>Pervasive Adenine N6-methylation of Active Genes in Fungi.</title>
        <authorList>
            <consortium name="DOE Joint Genome Institute"/>
            <person name="Mondo S.J."/>
            <person name="Dannebaum R.O."/>
            <person name="Kuo R.C."/>
            <person name="Labutti K."/>
            <person name="Haridas S."/>
            <person name="Kuo A."/>
            <person name="Salamov A."/>
            <person name="Ahrendt S.R."/>
            <person name="Lipzen A."/>
            <person name="Sullivan W."/>
            <person name="Andreopoulos W.B."/>
            <person name="Clum A."/>
            <person name="Lindquist E."/>
            <person name="Daum C."/>
            <person name="Ramamoorthy G.K."/>
            <person name="Gryganskyi A."/>
            <person name="Culley D."/>
            <person name="Magnuson J.K."/>
            <person name="James T.Y."/>
            <person name="O'Malley M.A."/>
            <person name="Stajich J.E."/>
            <person name="Spatafora J.W."/>
            <person name="Visel A."/>
            <person name="Grigoriev I.V."/>
        </authorList>
    </citation>
    <scope>NUCLEOTIDE SEQUENCE [LARGE SCALE GENOMIC DNA]</scope>
    <source>
        <strain evidence="4 5">NRRL 1336</strain>
    </source>
</reference>
<protein>
    <recommendedName>
        <fullName evidence="3">SigF-like NTF2-like domain-containing protein</fullName>
    </recommendedName>
</protein>
<feature type="region of interest" description="Disordered" evidence="2">
    <location>
        <begin position="199"/>
        <end position="239"/>
    </location>
</feature>
<dbReference type="Pfam" id="PF24840">
    <property type="entry name" value="NTF2_SigF"/>
    <property type="match status" value="1"/>
</dbReference>
<feature type="compositionally biased region" description="Low complexity" evidence="2">
    <location>
        <begin position="202"/>
        <end position="219"/>
    </location>
</feature>
<proteinExistence type="predicted"/>
<organism evidence="4 5">
    <name type="scientific">Absidia repens</name>
    <dbReference type="NCBI Taxonomy" id="90262"/>
    <lineage>
        <taxon>Eukaryota</taxon>
        <taxon>Fungi</taxon>
        <taxon>Fungi incertae sedis</taxon>
        <taxon>Mucoromycota</taxon>
        <taxon>Mucoromycotina</taxon>
        <taxon>Mucoromycetes</taxon>
        <taxon>Mucorales</taxon>
        <taxon>Cunninghamellaceae</taxon>
        <taxon>Absidia</taxon>
    </lineage>
</organism>
<accession>A0A1X2IAR3</accession>
<dbReference type="EMBL" id="MCGE01000018">
    <property type="protein sequence ID" value="ORZ12868.1"/>
    <property type="molecule type" value="Genomic_DNA"/>
</dbReference>
<evidence type="ECO:0000313" key="4">
    <source>
        <dbReference type="EMBL" id="ORZ12868.1"/>
    </source>
</evidence>
<name>A0A1X2IAR3_9FUNG</name>
<evidence type="ECO:0000256" key="2">
    <source>
        <dbReference type="SAM" id="MobiDB-lite"/>
    </source>
</evidence>
<evidence type="ECO:0000259" key="3">
    <source>
        <dbReference type="Pfam" id="PF24840"/>
    </source>
</evidence>
<feature type="coiled-coil region" evidence="1">
    <location>
        <begin position="168"/>
        <end position="198"/>
    </location>
</feature>
<dbReference type="Proteomes" id="UP000193560">
    <property type="component" value="Unassembled WGS sequence"/>
</dbReference>
<dbReference type="OrthoDB" id="5580651at2759"/>